<dbReference type="Pfam" id="PF01370">
    <property type="entry name" value="Epimerase"/>
    <property type="match status" value="1"/>
</dbReference>
<sequence length="312" mass="34576">MKKAIVLGATGGMGSALTLELAGRGISVTAFARNKEKLQKLFGNSKVIKIHEGDVFDKESLSEACAGHEVIFHAINIPYPEWAVNQPVLIENILHATKENGAKLAIVDNIYAYGMITDKKVAETDRKAPHTKKGKLRLKLEEQVKSSGVEYCIAHFPDFYGPHAGNSLLNYTLNYVVRNKRAGYMGDHSIEREFIYTPDGAKAMVNIASETSAYGQNWNVPGSRTIAGSEVIEIVRANTEYTKKVGTITKPMIRLLGWVNPMMREYVEMYYLNKTPVVLSGEKYKAHFGELPSTPYEQGIPATLDSLRSFNA</sequence>
<reference evidence="3" key="1">
    <citation type="journal article" date="2019" name="Int. J. Syst. Evol. Microbiol.">
        <title>The Global Catalogue of Microorganisms (GCM) 10K type strain sequencing project: providing services to taxonomists for standard genome sequencing and annotation.</title>
        <authorList>
            <consortium name="The Broad Institute Genomics Platform"/>
            <consortium name="The Broad Institute Genome Sequencing Center for Infectious Disease"/>
            <person name="Wu L."/>
            <person name="Ma J."/>
        </authorList>
    </citation>
    <scope>NUCLEOTIDE SEQUENCE [LARGE SCALE GENOMIC DNA]</scope>
    <source>
        <strain evidence="3">CCUG 56607</strain>
    </source>
</reference>
<gene>
    <name evidence="2" type="ORF">ACFQ2J_11205</name>
</gene>
<dbReference type="Proteomes" id="UP001596990">
    <property type="component" value="Unassembled WGS sequence"/>
</dbReference>
<evidence type="ECO:0000313" key="2">
    <source>
        <dbReference type="EMBL" id="MFD1019740.1"/>
    </source>
</evidence>
<protein>
    <submittedName>
        <fullName evidence="2">SDR family NAD(P)-dependent oxidoreductase</fullName>
    </submittedName>
</protein>
<dbReference type="EMBL" id="JBHTKL010000005">
    <property type="protein sequence ID" value="MFD1019740.1"/>
    <property type="molecule type" value="Genomic_DNA"/>
</dbReference>
<dbReference type="InterPro" id="IPR001509">
    <property type="entry name" value="Epimerase_deHydtase"/>
</dbReference>
<dbReference type="PANTHER" id="PTHR48079">
    <property type="entry name" value="PROTEIN YEEZ"/>
    <property type="match status" value="1"/>
</dbReference>
<dbReference type="InterPro" id="IPR051783">
    <property type="entry name" value="NAD(P)-dependent_oxidoreduct"/>
</dbReference>
<dbReference type="RefSeq" id="WP_386060125.1">
    <property type="nucleotide sequence ID" value="NZ_JBHTKL010000005.1"/>
</dbReference>
<dbReference type="PANTHER" id="PTHR48079:SF6">
    <property type="entry name" value="NAD(P)-BINDING DOMAIN-CONTAINING PROTEIN-RELATED"/>
    <property type="match status" value="1"/>
</dbReference>
<organism evidence="2 3">
    <name type="scientific">Thalassobacillus hwangdonensis</name>
    <dbReference type="NCBI Taxonomy" id="546108"/>
    <lineage>
        <taxon>Bacteria</taxon>
        <taxon>Bacillati</taxon>
        <taxon>Bacillota</taxon>
        <taxon>Bacilli</taxon>
        <taxon>Bacillales</taxon>
        <taxon>Bacillaceae</taxon>
        <taxon>Thalassobacillus</taxon>
    </lineage>
</organism>
<evidence type="ECO:0000259" key="1">
    <source>
        <dbReference type="Pfam" id="PF01370"/>
    </source>
</evidence>
<dbReference type="InterPro" id="IPR036291">
    <property type="entry name" value="NAD(P)-bd_dom_sf"/>
</dbReference>
<proteinExistence type="predicted"/>
<accession>A0ABW3L193</accession>
<dbReference type="SUPFAM" id="SSF51735">
    <property type="entry name" value="NAD(P)-binding Rossmann-fold domains"/>
    <property type="match status" value="1"/>
</dbReference>
<evidence type="ECO:0000313" key="3">
    <source>
        <dbReference type="Proteomes" id="UP001596990"/>
    </source>
</evidence>
<dbReference type="Gene3D" id="3.40.50.720">
    <property type="entry name" value="NAD(P)-binding Rossmann-like Domain"/>
    <property type="match status" value="1"/>
</dbReference>
<feature type="domain" description="NAD-dependent epimerase/dehydratase" evidence="1">
    <location>
        <begin position="5"/>
        <end position="220"/>
    </location>
</feature>
<keyword evidence="3" id="KW-1185">Reference proteome</keyword>
<name>A0ABW3L193_9BACI</name>
<comment type="caution">
    <text evidence="2">The sequence shown here is derived from an EMBL/GenBank/DDBJ whole genome shotgun (WGS) entry which is preliminary data.</text>
</comment>